<reference evidence="2" key="1">
    <citation type="journal article" date="2020" name="Stud. Mycol.">
        <title>101 Dothideomycetes genomes: a test case for predicting lifestyles and emergence of pathogens.</title>
        <authorList>
            <person name="Haridas S."/>
            <person name="Albert R."/>
            <person name="Binder M."/>
            <person name="Bloem J."/>
            <person name="Labutti K."/>
            <person name="Salamov A."/>
            <person name="Andreopoulos B."/>
            <person name="Baker S."/>
            <person name="Barry K."/>
            <person name="Bills G."/>
            <person name="Bluhm B."/>
            <person name="Cannon C."/>
            <person name="Castanera R."/>
            <person name="Culley D."/>
            <person name="Daum C."/>
            <person name="Ezra D."/>
            <person name="Gonzalez J."/>
            <person name="Henrissat B."/>
            <person name="Kuo A."/>
            <person name="Liang C."/>
            <person name="Lipzen A."/>
            <person name="Lutzoni F."/>
            <person name="Magnuson J."/>
            <person name="Mondo S."/>
            <person name="Nolan M."/>
            <person name="Ohm R."/>
            <person name="Pangilinan J."/>
            <person name="Park H.-J."/>
            <person name="Ramirez L."/>
            <person name="Alfaro M."/>
            <person name="Sun H."/>
            <person name="Tritt A."/>
            <person name="Yoshinaga Y."/>
            <person name="Zwiers L.-H."/>
            <person name="Turgeon B."/>
            <person name="Goodwin S."/>
            <person name="Spatafora J."/>
            <person name="Crous P."/>
            <person name="Grigoriev I."/>
        </authorList>
    </citation>
    <scope>NUCLEOTIDE SEQUENCE</scope>
    <source>
        <strain evidence="2">SCOH1-5</strain>
    </source>
</reference>
<protein>
    <submittedName>
        <fullName evidence="2">Uncharacterized protein</fullName>
    </submittedName>
</protein>
<feature type="compositionally biased region" description="Polar residues" evidence="1">
    <location>
        <begin position="197"/>
        <end position="211"/>
    </location>
</feature>
<organism evidence="2 3">
    <name type="scientific">Cercospora zeae-maydis SCOH1-5</name>
    <dbReference type="NCBI Taxonomy" id="717836"/>
    <lineage>
        <taxon>Eukaryota</taxon>
        <taxon>Fungi</taxon>
        <taxon>Dikarya</taxon>
        <taxon>Ascomycota</taxon>
        <taxon>Pezizomycotina</taxon>
        <taxon>Dothideomycetes</taxon>
        <taxon>Dothideomycetidae</taxon>
        <taxon>Mycosphaerellales</taxon>
        <taxon>Mycosphaerellaceae</taxon>
        <taxon>Cercospora</taxon>
    </lineage>
</organism>
<name>A0A6A6FF86_9PEZI</name>
<evidence type="ECO:0000313" key="2">
    <source>
        <dbReference type="EMBL" id="KAF2212065.1"/>
    </source>
</evidence>
<gene>
    <name evidence="2" type="ORF">CERZMDRAFT_97980</name>
</gene>
<sequence length="279" mass="31517">MENARLSSRPELEATPNPPHHSFWSMERHHSPERSCCRPIRISSEPIPWQFRQQQHSIDKHCRKHESHDCSESSGGPHKQEQPRKTVLRKPAQMNLRIAITSQQQNIPASPYDRLCKDHAEPPHPWSKADPAHISSSAGPSPNVLSLMDTLNAANLRVSHTQQPILNQTPDSATAPQVNEDQFTRDKECPKQESAIDETTQNPNTSELKATTKQHENTEMHSQTEGTASRKTHEEASVAAASALANMPANIKRREKRYATTIIERLRERLTNAMVRGKK</sequence>
<feature type="compositionally biased region" description="Polar residues" evidence="1">
    <location>
        <begin position="163"/>
        <end position="181"/>
    </location>
</feature>
<dbReference type="Proteomes" id="UP000799539">
    <property type="component" value="Unassembled WGS sequence"/>
</dbReference>
<dbReference type="EMBL" id="ML992674">
    <property type="protein sequence ID" value="KAF2212065.1"/>
    <property type="molecule type" value="Genomic_DNA"/>
</dbReference>
<feature type="compositionally biased region" description="Basic and acidic residues" evidence="1">
    <location>
        <begin position="26"/>
        <end position="36"/>
    </location>
</feature>
<feature type="region of interest" description="Disordered" evidence="1">
    <location>
        <begin position="163"/>
        <end position="237"/>
    </location>
</feature>
<proteinExistence type="predicted"/>
<accession>A0A6A6FF86</accession>
<evidence type="ECO:0000256" key="1">
    <source>
        <dbReference type="SAM" id="MobiDB-lite"/>
    </source>
</evidence>
<dbReference type="AlphaFoldDB" id="A0A6A6FF86"/>
<feature type="region of interest" description="Disordered" evidence="1">
    <location>
        <begin position="102"/>
        <end position="141"/>
    </location>
</feature>
<evidence type="ECO:0000313" key="3">
    <source>
        <dbReference type="Proteomes" id="UP000799539"/>
    </source>
</evidence>
<feature type="region of interest" description="Disordered" evidence="1">
    <location>
        <begin position="1"/>
        <end position="86"/>
    </location>
</feature>
<feature type="compositionally biased region" description="Basic and acidic residues" evidence="1">
    <location>
        <begin position="182"/>
        <end position="191"/>
    </location>
</feature>
<feature type="compositionally biased region" description="Polar residues" evidence="1">
    <location>
        <begin position="220"/>
        <end position="229"/>
    </location>
</feature>
<keyword evidence="3" id="KW-1185">Reference proteome</keyword>